<dbReference type="EMBL" id="BQNB010012282">
    <property type="protein sequence ID" value="GJT01583.1"/>
    <property type="molecule type" value="Genomic_DNA"/>
</dbReference>
<dbReference type="Proteomes" id="UP001151760">
    <property type="component" value="Unassembled WGS sequence"/>
</dbReference>
<reference evidence="2" key="1">
    <citation type="journal article" date="2022" name="Int. J. Mol. Sci.">
        <title>Draft Genome of Tanacetum Coccineum: Genomic Comparison of Closely Related Tanacetum-Family Plants.</title>
        <authorList>
            <person name="Yamashiro T."/>
            <person name="Shiraishi A."/>
            <person name="Nakayama K."/>
            <person name="Satake H."/>
        </authorList>
    </citation>
    <scope>NUCLEOTIDE SEQUENCE</scope>
</reference>
<feature type="region of interest" description="Disordered" evidence="1">
    <location>
        <begin position="166"/>
        <end position="216"/>
    </location>
</feature>
<proteinExistence type="predicted"/>
<sequence>MPKLYDGNTILKMILKVVPDSDETLKLSEESRSKMLLKEQDPLFEKHKVNTKPINYAILANDYYKRFVRQSDLYSDMPMESDFDVPPFRPIFNLPQPSYCGSKKNFLQSCPSINNCGPQLIEAMPRKKDKQVRFAESLTSTENTKPVSTSNVVSNKRVLHSIGVRLSTSASGSQPSGNTKNDRILQTPSSNSKNKVEAHPRNVKSSLNKKNGNVNVHGSAVVQNLKKQDNSD</sequence>
<evidence type="ECO:0000313" key="3">
    <source>
        <dbReference type="Proteomes" id="UP001151760"/>
    </source>
</evidence>
<comment type="caution">
    <text evidence="2">The sequence shown here is derived from an EMBL/GenBank/DDBJ whole genome shotgun (WGS) entry which is preliminary data.</text>
</comment>
<name>A0ABQ5AGY1_9ASTR</name>
<feature type="compositionally biased region" description="Polar residues" evidence="1">
    <location>
        <begin position="203"/>
        <end position="216"/>
    </location>
</feature>
<evidence type="ECO:0000256" key="1">
    <source>
        <dbReference type="SAM" id="MobiDB-lite"/>
    </source>
</evidence>
<keyword evidence="3" id="KW-1185">Reference proteome</keyword>
<evidence type="ECO:0000313" key="2">
    <source>
        <dbReference type="EMBL" id="GJT01583.1"/>
    </source>
</evidence>
<feature type="compositionally biased region" description="Polar residues" evidence="1">
    <location>
        <begin position="166"/>
        <end position="193"/>
    </location>
</feature>
<gene>
    <name evidence="2" type="ORF">Tco_0822752</name>
</gene>
<organism evidence="2 3">
    <name type="scientific">Tanacetum coccineum</name>
    <dbReference type="NCBI Taxonomy" id="301880"/>
    <lineage>
        <taxon>Eukaryota</taxon>
        <taxon>Viridiplantae</taxon>
        <taxon>Streptophyta</taxon>
        <taxon>Embryophyta</taxon>
        <taxon>Tracheophyta</taxon>
        <taxon>Spermatophyta</taxon>
        <taxon>Magnoliopsida</taxon>
        <taxon>eudicotyledons</taxon>
        <taxon>Gunneridae</taxon>
        <taxon>Pentapetalae</taxon>
        <taxon>asterids</taxon>
        <taxon>campanulids</taxon>
        <taxon>Asterales</taxon>
        <taxon>Asteraceae</taxon>
        <taxon>Asteroideae</taxon>
        <taxon>Anthemideae</taxon>
        <taxon>Anthemidinae</taxon>
        <taxon>Tanacetum</taxon>
    </lineage>
</organism>
<protein>
    <submittedName>
        <fullName evidence="2">Uncharacterized protein</fullName>
    </submittedName>
</protein>
<accession>A0ABQ5AGY1</accession>
<reference evidence="2" key="2">
    <citation type="submission" date="2022-01" db="EMBL/GenBank/DDBJ databases">
        <authorList>
            <person name="Yamashiro T."/>
            <person name="Shiraishi A."/>
            <person name="Satake H."/>
            <person name="Nakayama K."/>
        </authorList>
    </citation>
    <scope>NUCLEOTIDE SEQUENCE</scope>
</reference>